<accession>A8NAT1</accession>
<keyword evidence="1" id="KW-0732">Signal</keyword>
<comment type="caution">
    <text evidence="2">The sequence shown here is derived from an EMBL/GenBank/DDBJ whole genome shotgun (WGS) entry which is preliminary data.</text>
</comment>
<dbReference type="PANTHER" id="PTHR39603">
    <property type="entry name" value="CYANOVIRIN-N DOMAIN-CONTAINING PROTEIN"/>
    <property type="match status" value="1"/>
</dbReference>
<dbReference type="GeneID" id="6008414"/>
<dbReference type="HOGENOM" id="CLU_101873_0_1_1"/>
<proteinExistence type="predicted"/>
<dbReference type="EMBL" id="AACS02000009">
    <property type="protein sequence ID" value="EAU89832.2"/>
    <property type="molecule type" value="Genomic_DNA"/>
</dbReference>
<dbReference type="VEuPathDB" id="FungiDB:CC1G_06984"/>
<dbReference type="OrthoDB" id="2686356at2759"/>
<dbReference type="AlphaFoldDB" id="A8NAT1"/>
<dbReference type="InParanoid" id="A8NAT1"/>
<dbReference type="OMA" id="NDRCRIF"/>
<evidence type="ECO:0000256" key="1">
    <source>
        <dbReference type="SAM" id="SignalP"/>
    </source>
</evidence>
<gene>
    <name evidence="2" type="ORF">CC1G_06984</name>
</gene>
<organism evidence="2 3">
    <name type="scientific">Coprinopsis cinerea (strain Okayama-7 / 130 / ATCC MYA-4618 / FGSC 9003)</name>
    <name type="common">Inky cap fungus</name>
    <name type="synonym">Hormographiella aspergillata</name>
    <dbReference type="NCBI Taxonomy" id="240176"/>
    <lineage>
        <taxon>Eukaryota</taxon>
        <taxon>Fungi</taxon>
        <taxon>Dikarya</taxon>
        <taxon>Basidiomycota</taxon>
        <taxon>Agaricomycotina</taxon>
        <taxon>Agaricomycetes</taxon>
        <taxon>Agaricomycetidae</taxon>
        <taxon>Agaricales</taxon>
        <taxon>Agaricineae</taxon>
        <taxon>Psathyrellaceae</taxon>
        <taxon>Coprinopsis</taxon>
    </lineage>
</organism>
<dbReference type="STRING" id="240176.A8NAT1"/>
<dbReference type="RefSeq" id="XP_001831933.2">
    <property type="nucleotide sequence ID" value="XM_001831881.2"/>
</dbReference>
<protein>
    <submittedName>
        <fullName evidence="2">Uncharacterized protein</fullName>
    </submittedName>
</protein>
<dbReference type="PANTHER" id="PTHR39603:SF1">
    <property type="entry name" value="CYANOVIRIN-N DOMAIN-CONTAINING PROTEIN"/>
    <property type="match status" value="1"/>
</dbReference>
<keyword evidence="3" id="KW-1185">Reference proteome</keyword>
<evidence type="ECO:0000313" key="2">
    <source>
        <dbReference type="EMBL" id="EAU89832.2"/>
    </source>
</evidence>
<dbReference type="Proteomes" id="UP000001861">
    <property type="component" value="Unassembled WGS sequence"/>
</dbReference>
<feature type="chain" id="PRO_5002724112" evidence="1">
    <location>
        <begin position="21"/>
        <end position="181"/>
    </location>
</feature>
<dbReference type="eggNOG" id="ENOG502SSJ2">
    <property type="taxonomic scope" value="Eukaryota"/>
</dbReference>
<sequence length="181" mass="19207">MVRITFSLLSTATLLAGAVSLPTETTEPALDFSPGEGLPSLEELGLTTADLLKPIPEETLAAIRAEYESITPSEESGLVRRYDPVCHDGRIPLADANACYNYLNSLGTTTCRVPEGTGGYGGINMCRIGSSYVIGGCIGAECPASSHCRDVAHAVAWVMSHCNVRKSGWRYALKLLVAMAI</sequence>
<dbReference type="KEGG" id="cci:CC1G_06984"/>
<reference evidence="2 3" key="1">
    <citation type="journal article" date="2010" name="Proc. Natl. Acad. Sci. U.S.A.">
        <title>Insights into evolution of multicellular fungi from the assembled chromosomes of the mushroom Coprinopsis cinerea (Coprinus cinereus).</title>
        <authorList>
            <person name="Stajich J.E."/>
            <person name="Wilke S.K."/>
            <person name="Ahren D."/>
            <person name="Au C.H."/>
            <person name="Birren B.W."/>
            <person name="Borodovsky M."/>
            <person name="Burns C."/>
            <person name="Canback B."/>
            <person name="Casselton L.A."/>
            <person name="Cheng C.K."/>
            <person name="Deng J."/>
            <person name="Dietrich F.S."/>
            <person name="Fargo D.C."/>
            <person name="Farman M.L."/>
            <person name="Gathman A.C."/>
            <person name="Goldberg J."/>
            <person name="Guigo R."/>
            <person name="Hoegger P.J."/>
            <person name="Hooker J.B."/>
            <person name="Huggins A."/>
            <person name="James T.Y."/>
            <person name="Kamada T."/>
            <person name="Kilaru S."/>
            <person name="Kodira C."/>
            <person name="Kues U."/>
            <person name="Kupfer D."/>
            <person name="Kwan H.S."/>
            <person name="Lomsadze A."/>
            <person name="Li W."/>
            <person name="Lilly W.W."/>
            <person name="Ma L.J."/>
            <person name="Mackey A.J."/>
            <person name="Manning G."/>
            <person name="Martin F."/>
            <person name="Muraguchi H."/>
            <person name="Natvig D.O."/>
            <person name="Palmerini H."/>
            <person name="Ramesh M.A."/>
            <person name="Rehmeyer C.J."/>
            <person name="Roe B.A."/>
            <person name="Shenoy N."/>
            <person name="Stanke M."/>
            <person name="Ter-Hovhannisyan V."/>
            <person name="Tunlid A."/>
            <person name="Velagapudi R."/>
            <person name="Vision T.J."/>
            <person name="Zeng Q."/>
            <person name="Zolan M.E."/>
            <person name="Pukkila P.J."/>
        </authorList>
    </citation>
    <scope>NUCLEOTIDE SEQUENCE [LARGE SCALE GENOMIC DNA]</scope>
    <source>
        <strain evidence="3">Okayama-7 / 130 / ATCC MYA-4618 / FGSC 9003</strain>
    </source>
</reference>
<name>A8NAT1_COPC7</name>
<feature type="signal peptide" evidence="1">
    <location>
        <begin position="1"/>
        <end position="20"/>
    </location>
</feature>
<evidence type="ECO:0000313" key="3">
    <source>
        <dbReference type="Proteomes" id="UP000001861"/>
    </source>
</evidence>